<protein>
    <recommendedName>
        <fullName evidence="1">PB1-like domain-containing protein</fullName>
    </recommendedName>
</protein>
<comment type="caution">
    <text evidence="2">The sequence shown here is derived from an EMBL/GenBank/DDBJ whole genome shotgun (WGS) entry which is preliminary data.</text>
</comment>
<feature type="domain" description="PB1-like" evidence="1">
    <location>
        <begin position="7"/>
        <end position="90"/>
    </location>
</feature>
<organism evidence="2 3">
    <name type="scientific">Gossypium armourianum</name>
    <dbReference type="NCBI Taxonomy" id="34283"/>
    <lineage>
        <taxon>Eukaryota</taxon>
        <taxon>Viridiplantae</taxon>
        <taxon>Streptophyta</taxon>
        <taxon>Embryophyta</taxon>
        <taxon>Tracheophyta</taxon>
        <taxon>Spermatophyta</taxon>
        <taxon>Magnoliopsida</taxon>
        <taxon>eudicotyledons</taxon>
        <taxon>Gunneridae</taxon>
        <taxon>Pentapetalae</taxon>
        <taxon>rosids</taxon>
        <taxon>malvids</taxon>
        <taxon>Malvales</taxon>
        <taxon>Malvaceae</taxon>
        <taxon>Malvoideae</taxon>
        <taxon>Gossypium</taxon>
    </lineage>
</organism>
<evidence type="ECO:0000259" key="1">
    <source>
        <dbReference type="Pfam" id="PF26130"/>
    </source>
</evidence>
<name>A0A7J9JJ10_9ROSI</name>
<sequence>MHIEEEYYINLYVVGKFVRDLHVRCSGGEMVSFKKDPDTISYFELCKIVKKRLGFNTVQLIYFDVPSSRTLQDSLKAVWNDSSTIDMLNY</sequence>
<evidence type="ECO:0000313" key="2">
    <source>
        <dbReference type="EMBL" id="MBA0834247.1"/>
    </source>
</evidence>
<reference evidence="2 3" key="1">
    <citation type="journal article" date="2019" name="Genome Biol. Evol.">
        <title>Insights into the evolution of the New World diploid cottons (Gossypium, subgenus Houzingenia) based on genome sequencing.</title>
        <authorList>
            <person name="Grover C.E."/>
            <person name="Arick M.A. 2nd"/>
            <person name="Thrash A."/>
            <person name="Conover J.L."/>
            <person name="Sanders W.S."/>
            <person name="Peterson D.G."/>
            <person name="Frelichowski J.E."/>
            <person name="Scheffler J.A."/>
            <person name="Scheffler B.E."/>
            <person name="Wendel J.F."/>
        </authorList>
    </citation>
    <scope>NUCLEOTIDE SEQUENCE [LARGE SCALE GENOMIC DNA]</scope>
    <source>
        <strain evidence="2">6</strain>
        <tissue evidence="2">Leaf</tissue>
    </source>
</reference>
<dbReference type="EMBL" id="JABFAE010000008">
    <property type="protein sequence ID" value="MBA0834247.1"/>
    <property type="molecule type" value="Genomic_DNA"/>
</dbReference>
<proteinExistence type="predicted"/>
<dbReference type="InterPro" id="IPR058594">
    <property type="entry name" value="PB1-like_dom_pln"/>
</dbReference>
<gene>
    <name evidence="2" type="ORF">Goarm_006617</name>
</gene>
<keyword evidence="3" id="KW-1185">Reference proteome</keyword>
<accession>A0A7J9JJ10</accession>
<dbReference type="AlphaFoldDB" id="A0A7J9JJ10"/>
<dbReference type="Pfam" id="PF26130">
    <property type="entry name" value="PB1-like"/>
    <property type="match status" value="1"/>
</dbReference>
<evidence type="ECO:0000313" key="3">
    <source>
        <dbReference type="Proteomes" id="UP000593575"/>
    </source>
</evidence>
<dbReference type="Proteomes" id="UP000593575">
    <property type="component" value="Unassembled WGS sequence"/>
</dbReference>